<evidence type="ECO:0000313" key="2">
    <source>
        <dbReference type="Proteomes" id="UP001632038"/>
    </source>
</evidence>
<dbReference type="AlphaFoldDB" id="A0ABD3CU62"/>
<dbReference type="EMBL" id="JAVIJP010000031">
    <property type="protein sequence ID" value="KAL3633177.1"/>
    <property type="molecule type" value="Genomic_DNA"/>
</dbReference>
<organism evidence="1 2">
    <name type="scientific">Castilleja foliolosa</name>
    <dbReference type="NCBI Taxonomy" id="1961234"/>
    <lineage>
        <taxon>Eukaryota</taxon>
        <taxon>Viridiplantae</taxon>
        <taxon>Streptophyta</taxon>
        <taxon>Embryophyta</taxon>
        <taxon>Tracheophyta</taxon>
        <taxon>Spermatophyta</taxon>
        <taxon>Magnoliopsida</taxon>
        <taxon>eudicotyledons</taxon>
        <taxon>Gunneridae</taxon>
        <taxon>Pentapetalae</taxon>
        <taxon>asterids</taxon>
        <taxon>lamiids</taxon>
        <taxon>Lamiales</taxon>
        <taxon>Orobanchaceae</taxon>
        <taxon>Pedicularideae</taxon>
        <taxon>Castillejinae</taxon>
        <taxon>Castilleja</taxon>
    </lineage>
</organism>
<keyword evidence="2" id="KW-1185">Reference proteome</keyword>
<comment type="caution">
    <text evidence="1">The sequence shown here is derived from an EMBL/GenBank/DDBJ whole genome shotgun (WGS) entry which is preliminary data.</text>
</comment>
<name>A0ABD3CU62_9LAMI</name>
<proteinExistence type="predicted"/>
<reference evidence="2" key="1">
    <citation type="journal article" date="2024" name="IScience">
        <title>Strigolactones Initiate the Formation of Haustorium-like Structures in Castilleja.</title>
        <authorList>
            <person name="Buerger M."/>
            <person name="Peterson D."/>
            <person name="Chory J."/>
        </authorList>
    </citation>
    <scope>NUCLEOTIDE SEQUENCE [LARGE SCALE GENOMIC DNA]</scope>
</reference>
<dbReference type="Proteomes" id="UP001632038">
    <property type="component" value="Unassembled WGS sequence"/>
</dbReference>
<accession>A0ABD3CU62</accession>
<evidence type="ECO:0000313" key="1">
    <source>
        <dbReference type="EMBL" id="KAL3633177.1"/>
    </source>
</evidence>
<sequence length="45" mass="4938">MAMFIRQVSVLLLIALFGAATTMSISFFDIPISAGVRKGRTLQQH</sequence>
<protein>
    <submittedName>
        <fullName evidence="1">Uncharacterized protein</fullName>
    </submittedName>
</protein>
<gene>
    <name evidence="1" type="ORF">CASFOL_022939</name>
</gene>